<gene>
    <name evidence="15" type="ORF">EB03_00737</name>
</gene>
<dbReference type="SMART" id="SM00493">
    <property type="entry name" value="TOPRIM"/>
    <property type="match status" value="1"/>
</dbReference>
<feature type="domain" description="Topo IA-type catalytic" evidence="14">
    <location>
        <begin position="159"/>
        <end position="601"/>
    </location>
</feature>
<dbReference type="GO" id="GO:0046872">
    <property type="term" value="F:metal ion binding"/>
    <property type="evidence" value="ECO:0007669"/>
    <property type="project" value="UniProtKB-KW"/>
</dbReference>
<keyword evidence="7" id="KW-0238">DNA-binding</keyword>
<name>A0AB37IGB4_ENTHR</name>
<dbReference type="CDD" id="cd00186">
    <property type="entry name" value="TOP1Ac"/>
    <property type="match status" value="1"/>
</dbReference>
<dbReference type="Gene3D" id="2.70.20.10">
    <property type="entry name" value="Topoisomerase I, domain 3"/>
    <property type="match status" value="1"/>
</dbReference>
<comment type="catalytic activity">
    <reaction evidence="1">
        <text>ATP-independent breakage of single-stranded DNA, followed by passage and rejoining.</text>
        <dbReference type="EC" id="5.6.2.1"/>
    </reaction>
</comment>
<dbReference type="InterPro" id="IPR023406">
    <property type="entry name" value="Topo_IA_AS"/>
</dbReference>
<dbReference type="NCBIfam" id="TIGR01056">
    <property type="entry name" value="topB"/>
    <property type="match status" value="1"/>
</dbReference>
<evidence type="ECO:0000256" key="1">
    <source>
        <dbReference type="ARBA" id="ARBA00000213"/>
    </source>
</evidence>
<evidence type="ECO:0000313" key="15">
    <source>
        <dbReference type="EMBL" id="RBT69690.1"/>
    </source>
</evidence>
<dbReference type="InterPro" id="IPR013826">
    <property type="entry name" value="Topo_IA_cen_sub3"/>
</dbReference>
<dbReference type="PANTHER" id="PTHR11390:SF21">
    <property type="entry name" value="DNA TOPOISOMERASE 3-ALPHA"/>
    <property type="match status" value="1"/>
</dbReference>
<dbReference type="InterPro" id="IPR013497">
    <property type="entry name" value="Topo_IA_cen"/>
</dbReference>
<evidence type="ECO:0000259" key="13">
    <source>
        <dbReference type="PROSITE" id="PS50880"/>
    </source>
</evidence>
<dbReference type="InterPro" id="IPR034144">
    <property type="entry name" value="TOPRIM_TopoIII"/>
</dbReference>
<dbReference type="InterPro" id="IPR000380">
    <property type="entry name" value="Topo_IA"/>
</dbReference>
<evidence type="ECO:0000256" key="2">
    <source>
        <dbReference type="ARBA" id="ARBA00009446"/>
    </source>
</evidence>
<protein>
    <recommendedName>
        <fullName evidence="3">DNA topoisomerase</fullName>
        <ecNumber evidence="3">5.6.2.1</ecNumber>
    </recommendedName>
    <alternativeName>
        <fullName evidence="12">Omega-protein</fullName>
    </alternativeName>
    <alternativeName>
        <fullName evidence="11">Relaxing enzyme</fullName>
    </alternativeName>
    <alternativeName>
        <fullName evidence="9">Swivelase</fullName>
    </alternativeName>
    <alternativeName>
        <fullName evidence="10">Untwisting enzyme</fullName>
    </alternativeName>
</protein>
<dbReference type="Gene3D" id="3.40.50.140">
    <property type="match status" value="1"/>
</dbReference>
<sequence>MKTVILAEKPSQAKAYAETFKKRIRHEGYYEIIDPLFSGEVTITYGFGHLVDMVPPGAYEERWSKWSLANLPIFPETFRYEVPKEKQAQFSIVKKELQSADTIIIATDGDREGEAIAWSIIIQAQAFTKSKKYQRLWINSLEKEAIYEGFKNLRPGESYFPKYKEAKARQNADWLIGMNGSPLYSLLLQQKGIDGSFSLGRVQTPTLYMIYQLQETIKNFKKEPYYEVEATISCDDGRFTGKIDPKQHFKTLEALHQVIEKSGAHLGKQSGQILSVIKKEKQLSSPRLFSLSSLQTKMNQLMKVSAKATLDAAQGLYEKKFLSYPRTDSTYITENEHHYLVKNLVRYKDFLGISSVETPETWSKKRYVDATKVQEHHAIIPTKTIPSKERFAQLSRLQQAIYLQVAKTTMAMFAENYVYEETTIYTGVQELRLKSTGKIPIKKGWQMILATKSKQKEVQVLPDVVKGQVVGVDLKSIQKETQPPKPYNEGTLITAMKTAGKTLDDEEAQEILKEVEGIGTEATRANIIENLKQRHYIEVTKNEITVTAKGITLCKAVAQEPLLTSAEMTAQWEGYLKKIGNNEGTPEIFLANIKKFILHLLESVPKQLTSVDLSEEITGTRQIKALEKKNDQLGRCPKCKQGIVMLYPKVATCTNASCDFKLWPTIAKKKLTKTMMRELLSKGKTSKVVKGLTGKKGKFDAVLELKADYSIGFSFPWMEKSGEKNKEEKNNHSEKC</sequence>
<dbReference type="GO" id="GO:0043597">
    <property type="term" value="C:cytoplasmic replication fork"/>
    <property type="evidence" value="ECO:0007669"/>
    <property type="project" value="TreeGrafter"/>
</dbReference>
<dbReference type="Gene3D" id="1.10.290.10">
    <property type="entry name" value="Topoisomerase I, domain 4"/>
    <property type="match status" value="1"/>
</dbReference>
<evidence type="ECO:0000256" key="5">
    <source>
        <dbReference type="ARBA" id="ARBA00022842"/>
    </source>
</evidence>
<dbReference type="GO" id="GO:0006310">
    <property type="term" value="P:DNA recombination"/>
    <property type="evidence" value="ECO:0007669"/>
    <property type="project" value="TreeGrafter"/>
</dbReference>
<evidence type="ECO:0000256" key="3">
    <source>
        <dbReference type="ARBA" id="ARBA00012891"/>
    </source>
</evidence>
<keyword evidence="8" id="KW-0413">Isomerase</keyword>
<comment type="caution">
    <text evidence="15">The sequence shown here is derived from an EMBL/GenBank/DDBJ whole genome shotgun (WGS) entry which is preliminary data.</text>
</comment>
<dbReference type="PANTHER" id="PTHR11390">
    <property type="entry name" value="PROKARYOTIC DNA TOPOISOMERASE"/>
    <property type="match status" value="1"/>
</dbReference>
<dbReference type="InterPro" id="IPR003601">
    <property type="entry name" value="Topo_IA_2"/>
</dbReference>
<dbReference type="SMART" id="SM00437">
    <property type="entry name" value="TOP1Ac"/>
    <property type="match status" value="1"/>
</dbReference>
<dbReference type="PROSITE" id="PS50880">
    <property type="entry name" value="TOPRIM"/>
    <property type="match status" value="1"/>
</dbReference>
<evidence type="ECO:0000256" key="10">
    <source>
        <dbReference type="ARBA" id="ARBA00031985"/>
    </source>
</evidence>
<dbReference type="PROSITE" id="PS52039">
    <property type="entry name" value="TOPO_IA_2"/>
    <property type="match status" value="1"/>
</dbReference>
<proteinExistence type="inferred from homology"/>
<evidence type="ECO:0000256" key="11">
    <source>
        <dbReference type="ARBA" id="ARBA00032235"/>
    </source>
</evidence>
<evidence type="ECO:0000256" key="7">
    <source>
        <dbReference type="ARBA" id="ARBA00023125"/>
    </source>
</evidence>
<dbReference type="PROSITE" id="PS00396">
    <property type="entry name" value="TOPO_IA_1"/>
    <property type="match status" value="1"/>
</dbReference>
<dbReference type="RefSeq" id="WP_096710356.1">
    <property type="nucleotide sequence ID" value="NZ_JBFCRC010000030.1"/>
</dbReference>
<keyword evidence="5" id="KW-0460">Magnesium</keyword>
<dbReference type="InterPro" id="IPR003602">
    <property type="entry name" value="Topo_IA_DNA-bd_dom"/>
</dbReference>
<evidence type="ECO:0000256" key="12">
    <source>
        <dbReference type="ARBA" id="ARBA00032877"/>
    </source>
</evidence>
<keyword evidence="6" id="KW-0799">Topoisomerase</keyword>
<dbReference type="EC" id="5.6.2.1" evidence="3"/>
<dbReference type="InterPro" id="IPR013824">
    <property type="entry name" value="Topo_IA_cen_sub1"/>
</dbReference>
<dbReference type="SUPFAM" id="SSF56712">
    <property type="entry name" value="Prokaryotic type I DNA topoisomerase"/>
    <property type="match status" value="1"/>
</dbReference>
<dbReference type="Pfam" id="PF13342">
    <property type="entry name" value="Toprim_Crpt"/>
    <property type="match status" value="1"/>
</dbReference>
<dbReference type="InterPro" id="IPR006171">
    <property type="entry name" value="TOPRIM_dom"/>
</dbReference>
<reference evidence="15 16" key="1">
    <citation type="submission" date="2015-06" db="EMBL/GenBank/DDBJ databases">
        <title>The Genome Sequence of Enterococcus hirae 88EA1.</title>
        <authorList>
            <consortium name="The Broad Institute Genomics Platform"/>
            <consortium name="The Broad Institute Genome Sequencing Center for Infectious Disease"/>
            <person name="Earl A.M."/>
            <person name="Van Tyne D."/>
            <person name="Lebreton F."/>
            <person name="Saavedra J.T."/>
            <person name="Gilmore M.S."/>
            <person name="Manson McGuire A."/>
            <person name="Clock S."/>
            <person name="Crupain M."/>
            <person name="Rangan U."/>
            <person name="Young S."/>
            <person name="Abouelleil A."/>
            <person name="Cao P."/>
            <person name="Chapman S.B."/>
            <person name="Griggs A."/>
            <person name="Priest M."/>
            <person name="Shea T."/>
            <person name="Wortman J."/>
            <person name="Nusbaum C."/>
            <person name="Birren B."/>
        </authorList>
    </citation>
    <scope>NUCLEOTIDE SEQUENCE [LARGE SCALE GENOMIC DNA]</scope>
    <source>
        <strain evidence="15 16">88EA1</strain>
    </source>
</reference>
<dbReference type="Pfam" id="PF01131">
    <property type="entry name" value="Topoisom_bac"/>
    <property type="match status" value="1"/>
</dbReference>
<dbReference type="GO" id="GO:0006265">
    <property type="term" value="P:DNA topological change"/>
    <property type="evidence" value="ECO:0007669"/>
    <property type="project" value="InterPro"/>
</dbReference>
<dbReference type="GO" id="GO:0006281">
    <property type="term" value="P:DNA repair"/>
    <property type="evidence" value="ECO:0007669"/>
    <property type="project" value="TreeGrafter"/>
</dbReference>
<dbReference type="Pfam" id="PF01751">
    <property type="entry name" value="Toprim"/>
    <property type="match status" value="1"/>
</dbReference>
<dbReference type="Proteomes" id="UP000253498">
    <property type="component" value="Unassembled WGS sequence"/>
</dbReference>
<dbReference type="CDD" id="cd03362">
    <property type="entry name" value="TOPRIM_TopoIA_TopoIII"/>
    <property type="match status" value="1"/>
</dbReference>
<dbReference type="InterPro" id="IPR025589">
    <property type="entry name" value="Toprim_C_rpt"/>
</dbReference>
<evidence type="ECO:0000313" key="16">
    <source>
        <dbReference type="Proteomes" id="UP000253498"/>
    </source>
</evidence>
<organism evidence="15 16">
    <name type="scientific">Enterococcus hirae</name>
    <dbReference type="NCBI Taxonomy" id="1354"/>
    <lineage>
        <taxon>Bacteria</taxon>
        <taxon>Bacillati</taxon>
        <taxon>Bacillota</taxon>
        <taxon>Bacilli</taxon>
        <taxon>Lactobacillales</taxon>
        <taxon>Enterococcaceae</taxon>
        <taxon>Enterococcus</taxon>
    </lineage>
</organism>
<dbReference type="GO" id="GO:0003917">
    <property type="term" value="F:DNA topoisomerase type I (single strand cut, ATP-independent) activity"/>
    <property type="evidence" value="ECO:0007669"/>
    <property type="project" value="UniProtKB-EC"/>
</dbReference>
<dbReference type="InterPro" id="IPR023405">
    <property type="entry name" value="Topo_IA_core_domain"/>
</dbReference>
<evidence type="ECO:0000256" key="6">
    <source>
        <dbReference type="ARBA" id="ARBA00023029"/>
    </source>
</evidence>
<keyword evidence="4" id="KW-0479">Metal-binding</keyword>
<dbReference type="InterPro" id="IPR005738">
    <property type="entry name" value="TopoIII"/>
</dbReference>
<dbReference type="SMART" id="SM00436">
    <property type="entry name" value="TOP1Bc"/>
    <property type="match status" value="1"/>
</dbReference>
<dbReference type="EMBL" id="LESJ01000003">
    <property type="protein sequence ID" value="RBT69690.1"/>
    <property type="molecule type" value="Genomic_DNA"/>
</dbReference>
<evidence type="ECO:0000256" key="4">
    <source>
        <dbReference type="ARBA" id="ARBA00022723"/>
    </source>
</evidence>
<evidence type="ECO:0000259" key="14">
    <source>
        <dbReference type="PROSITE" id="PS52039"/>
    </source>
</evidence>
<comment type="similarity">
    <text evidence="2">Belongs to the type IA topoisomerase family.</text>
</comment>
<feature type="domain" description="Toprim" evidence="13">
    <location>
        <begin position="2"/>
        <end position="140"/>
    </location>
</feature>
<dbReference type="AlphaFoldDB" id="A0AB37IGB4"/>
<accession>A0AB37IGB4</accession>
<evidence type="ECO:0000256" key="8">
    <source>
        <dbReference type="ARBA" id="ARBA00023235"/>
    </source>
</evidence>
<dbReference type="PRINTS" id="PR00417">
    <property type="entry name" value="PRTPISMRASEI"/>
</dbReference>
<evidence type="ECO:0000256" key="9">
    <source>
        <dbReference type="ARBA" id="ARBA00030003"/>
    </source>
</evidence>
<dbReference type="InterPro" id="IPR013825">
    <property type="entry name" value="Topo_IA_cen_sub2"/>
</dbReference>
<dbReference type="Gene3D" id="1.10.460.10">
    <property type="entry name" value="Topoisomerase I, domain 2"/>
    <property type="match status" value="1"/>
</dbReference>
<dbReference type="GO" id="GO:0003677">
    <property type="term" value="F:DNA binding"/>
    <property type="evidence" value="ECO:0007669"/>
    <property type="project" value="UniProtKB-KW"/>
</dbReference>